<dbReference type="AlphaFoldDB" id="A0A8J6B066"/>
<evidence type="ECO:0000313" key="1">
    <source>
        <dbReference type="EMBL" id="KAG9460649.1"/>
    </source>
</evidence>
<sequence>MLQAVLPSWDRNERSMDMKLLVEKLFCFLGSLLTTCSSDIPLLRESTLRRRKARPQASLTATHSSTLAEEIVALLRALHSLNQWNGLINKYINSQLSSVTTIFEGKRMDA</sequence>
<protein>
    <submittedName>
        <fullName evidence="1">Uncharacterized protein</fullName>
    </submittedName>
</protein>
<feature type="non-terminal residue" evidence="1">
    <location>
        <position position="1"/>
    </location>
</feature>
<comment type="caution">
    <text evidence="1">The sequence shown here is derived from an EMBL/GenBank/DDBJ whole genome shotgun (WGS) entry which is preliminary data.</text>
</comment>
<name>A0A8J6B066_ELECQ</name>
<organism evidence="1 2">
    <name type="scientific">Eleutherodactylus coqui</name>
    <name type="common">Puerto Rican coqui</name>
    <dbReference type="NCBI Taxonomy" id="57060"/>
    <lineage>
        <taxon>Eukaryota</taxon>
        <taxon>Metazoa</taxon>
        <taxon>Chordata</taxon>
        <taxon>Craniata</taxon>
        <taxon>Vertebrata</taxon>
        <taxon>Euteleostomi</taxon>
        <taxon>Amphibia</taxon>
        <taxon>Batrachia</taxon>
        <taxon>Anura</taxon>
        <taxon>Neobatrachia</taxon>
        <taxon>Hyloidea</taxon>
        <taxon>Eleutherodactylidae</taxon>
        <taxon>Eleutherodactylinae</taxon>
        <taxon>Eleutherodactylus</taxon>
        <taxon>Eleutherodactylus</taxon>
    </lineage>
</organism>
<evidence type="ECO:0000313" key="2">
    <source>
        <dbReference type="Proteomes" id="UP000770717"/>
    </source>
</evidence>
<dbReference type="OrthoDB" id="239701at2759"/>
<proteinExistence type="predicted"/>
<reference evidence="1" key="1">
    <citation type="thesis" date="2020" institute="ProQuest LLC" country="789 East Eisenhower Parkway, Ann Arbor, MI, USA">
        <title>Comparative Genomics and Chromosome Evolution.</title>
        <authorList>
            <person name="Mudd A.B."/>
        </authorList>
    </citation>
    <scope>NUCLEOTIDE SEQUENCE</scope>
    <source>
        <strain evidence="1">HN-11 Male</strain>
        <tissue evidence="1">Kidney and liver</tissue>
    </source>
</reference>
<accession>A0A8J6B066</accession>
<keyword evidence="2" id="KW-1185">Reference proteome</keyword>
<gene>
    <name evidence="1" type="ORF">GDO78_020434</name>
</gene>
<dbReference type="EMBL" id="WNTK01050134">
    <property type="protein sequence ID" value="KAG9460649.1"/>
    <property type="molecule type" value="Genomic_DNA"/>
</dbReference>
<dbReference type="Proteomes" id="UP000770717">
    <property type="component" value="Unassembled WGS sequence"/>
</dbReference>